<evidence type="ECO:0000256" key="6">
    <source>
        <dbReference type="RuleBase" id="RU362030"/>
    </source>
</evidence>
<dbReference type="EC" id="2.1.1.-" evidence="6"/>
<protein>
    <recommendedName>
        <fullName evidence="6">S-adenosyl-L-methionine-dependent methyltransferase</fullName>
        <ecNumber evidence="6">2.1.1.-</ecNumber>
    </recommendedName>
</protein>
<keyword evidence="8" id="KW-1185">Reference proteome</keyword>
<gene>
    <name evidence="7" type="ORF">MANY_46460</name>
</gene>
<dbReference type="Pfam" id="PF04072">
    <property type="entry name" value="LCM"/>
    <property type="match status" value="1"/>
</dbReference>
<evidence type="ECO:0000256" key="4">
    <source>
        <dbReference type="ARBA" id="ARBA00022679"/>
    </source>
</evidence>
<proteinExistence type="inferred from homology"/>
<dbReference type="GO" id="GO:0008168">
    <property type="term" value="F:methyltransferase activity"/>
    <property type="evidence" value="ECO:0007669"/>
    <property type="project" value="UniProtKB-UniRule"/>
</dbReference>
<evidence type="ECO:0000256" key="1">
    <source>
        <dbReference type="ARBA" id="ARBA00003907"/>
    </source>
</evidence>
<sequence length="310" mass="34794">MSRHDDDTWDITEGVGATALTVARARAAESDAHCPLYTDPYAHFFIEAAAESGWQPAFTEETLAHIGKADDQVLARMKTMAAYIASRTKYLDEFFTTAGANGLDQVVILAAGLDTRAWRLPWISGTTIYELDQPKVLEFKEQVLRRHNARPATAYVSVPVDLRHDWPQALQQSGFDASRPTVWCAEGLLPYLSARDQDLLFERIDELSAEGSRLAVEAFGRDFYSPELMERRRERMAQARQAAADAGIDEIPDTAALWYIEARTDVADWLTDRDWEVETIDAPDLMEHYQRPPADPDVVPDTTFVAASKI</sequence>
<evidence type="ECO:0000313" key="8">
    <source>
        <dbReference type="Proteomes" id="UP000467249"/>
    </source>
</evidence>
<keyword evidence="3 6" id="KW-0489">Methyltransferase</keyword>
<reference evidence="7 8" key="1">
    <citation type="journal article" date="2019" name="Emerg. Microbes Infect.">
        <title>Comprehensive subspecies identification of 175 nontuberculous mycobacteria species based on 7547 genomic profiles.</title>
        <authorList>
            <person name="Matsumoto Y."/>
            <person name="Kinjo T."/>
            <person name="Motooka D."/>
            <person name="Nabeya D."/>
            <person name="Jung N."/>
            <person name="Uechi K."/>
            <person name="Horii T."/>
            <person name="Iida T."/>
            <person name="Fujita J."/>
            <person name="Nakamura S."/>
        </authorList>
    </citation>
    <scope>NUCLEOTIDE SEQUENCE [LARGE SCALE GENOMIC DNA]</scope>
    <source>
        <strain evidence="7 8">JCM 30275</strain>
    </source>
</reference>
<evidence type="ECO:0000256" key="2">
    <source>
        <dbReference type="ARBA" id="ARBA00008138"/>
    </source>
</evidence>
<dbReference type="PANTHER" id="PTHR43619">
    <property type="entry name" value="S-ADENOSYL-L-METHIONINE-DEPENDENT METHYLTRANSFERASE YKTD-RELATED"/>
    <property type="match status" value="1"/>
</dbReference>
<name>A0A6N4WDZ7_9MYCO</name>
<dbReference type="InterPro" id="IPR007213">
    <property type="entry name" value="Ppm1/Ppm2/Tcmp"/>
</dbReference>
<keyword evidence="4 7" id="KW-0808">Transferase</keyword>
<dbReference type="KEGG" id="many:MANY_46460"/>
<keyword evidence="5 6" id="KW-0949">S-adenosyl-L-methionine</keyword>
<dbReference type="RefSeq" id="WP_163806368.1">
    <property type="nucleotide sequence ID" value="NZ_AP022620.1"/>
</dbReference>
<organism evidence="7 8">
    <name type="scientific">Mycolicibacterium anyangense</name>
    <dbReference type="NCBI Taxonomy" id="1431246"/>
    <lineage>
        <taxon>Bacteria</taxon>
        <taxon>Bacillati</taxon>
        <taxon>Actinomycetota</taxon>
        <taxon>Actinomycetes</taxon>
        <taxon>Mycobacteriales</taxon>
        <taxon>Mycobacteriaceae</taxon>
        <taxon>Mycolicibacterium</taxon>
    </lineage>
</organism>
<comment type="function">
    <text evidence="1 6">Exhibits S-adenosyl-L-methionine-dependent methyltransferase activity.</text>
</comment>
<dbReference type="GO" id="GO:0032259">
    <property type="term" value="P:methylation"/>
    <property type="evidence" value="ECO:0007669"/>
    <property type="project" value="UniProtKB-KW"/>
</dbReference>
<dbReference type="NCBIfam" id="TIGR00027">
    <property type="entry name" value="mthyl_TIGR00027"/>
    <property type="match status" value="1"/>
</dbReference>
<accession>A0A6N4WDZ7</accession>
<dbReference type="InterPro" id="IPR029063">
    <property type="entry name" value="SAM-dependent_MTases_sf"/>
</dbReference>
<dbReference type="InterPro" id="IPR011610">
    <property type="entry name" value="SAM_mthyl_Trfase_ML2640-like"/>
</dbReference>
<dbReference type="EMBL" id="AP022620">
    <property type="protein sequence ID" value="BBZ79309.1"/>
    <property type="molecule type" value="Genomic_DNA"/>
</dbReference>
<evidence type="ECO:0000256" key="5">
    <source>
        <dbReference type="ARBA" id="ARBA00022691"/>
    </source>
</evidence>
<evidence type="ECO:0000256" key="3">
    <source>
        <dbReference type="ARBA" id="ARBA00022603"/>
    </source>
</evidence>
<dbReference type="Proteomes" id="UP000467249">
    <property type="component" value="Chromosome"/>
</dbReference>
<dbReference type="SUPFAM" id="SSF53335">
    <property type="entry name" value="S-adenosyl-L-methionine-dependent methyltransferases"/>
    <property type="match status" value="1"/>
</dbReference>
<dbReference type="Gene3D" id="3.40.50.150">
    <property type="entry name" value="Vaccinia Virus protein VP39"/>
    <property type="match status" value="1"/>
</dbReference>
<comment type="similarity">
    <text evidence="2 6">Belongs to the UPF0677 family.</text>
</comment>
<evidence type="ECO:0000313" key="7">
    <source>
        <dbReference type="EMBL" id="BBZ79309.1"/>
    </source>
</evidence>
<dbReference type="AlphaFoldDB" id="A0A6N4WDZ7"/>
<dbReference type="PANTHER" id="PTHR43619:SF2">
    <property type="entry name" value="S-ADENOSYL-L-METHIONINE-DEPENDENT METHYLTRANSFERASES SUPERFAMILY PROTEIN"/>
    <property type="match status" value="1"/>
</dbReference>